<dbReference type="InterPro" id="IPR003442">
    <property type="entry name" value="T6A_TsaE"/>
</dbReference>
<dbReference type="Gene3D" id="3.40.50.300">
    <property type="entry name" value="P-loop containing nucleotide triphosphate hydrolases"/>
    <property type="match status" value="1"/>
</dbReference>
<comment type="similarity">
    <text evidence="2">Belongs to the TsaE family.</text>
</comment>
<dbReference type="GO" id="GO:0002949">
    <property type="term" value="P:tRNA threonylcarbamoyladenosine modification"/>
    <property type="evidence" value="ECO:0007669"/>
    <property type="project" value="InterPro"/>
</dbReference>
<dbReference type="SUPFAM" id="SSF52540">
    <property type="entry name" value="P-loop containing nucleoside triphosphate hydrolases"/>
    <property type="match status" value="1"/>
</dbReference>
<proteinExistence type="inferred from homology"/>
<dbReference type="InterPro" id="IPR027417">
    <property type="entry name" value="P-loop_NTPase"/>
</dbReference>
<dbReference type="Pfam" id="PF02367">
    <property type="entry name" value="TsaE"/>
    <property type="match status" value="1"/>
</dbReference>
<protein>
    <recommendedName>
        <fullName evidence="3">tRNA threonylcarbamoyladenosine biosynthesis protein TsaE</fullName>
    </recommendedName>
    <alternativeName>
        <fullName evidence="10">t(6)A37 threonylcarbamoyladenosine biosynthesis protein TsaE</fullName>
    </alternativeName>
</protein>
<dbReference type="PANTHER" id="PTHR33540">
    <property type="entry name" value="TRNA THREONYLCARBAMOYLADENOSINE BIOSYNTHESIS PROTEIN TSAE"/>
    <property type="match status" value="1"/>
</dbReference>
<dbReference type="AlphaFoldDB" id="A0A1F4VD35"/>
<evidence type="ECO:0000256" key="7">
    <source>
        <dbReference type="ARBA" id="ARBA00022741"/>
    </source>
</evidence>
<reference evidence="11 12" key="1">
    <citation type="journal article" date="2016" name="Nat. Commun.">
        <title>Thousands of microbial genomes shed light on interconnected biogeochemical processes in an aquifer system.</title>
        <authorList>
            <person name="Anantharaman K."/>
            <person name="Brown C.T."/>
            <person name="Hug L.A."/>
            <person name="Sharon I."/>
            <person name="Castelle C.J."/>
            <person name="Probst A.J."/>
            <person name="Thomas B.C."/>
            <person name="Singh A."/>
            <person name="Wilkins M.J."/>
            <person name="Karaoz U."/>
            <person name="Brodie E.L."/>
            <person name="Williams K.H."/>
            <person name="Hubbard S.S."/>
            <person name="Banfield J.F."/>
        </authorList>
    </citation>
    <scope>NUCLEOTIDE SEQUENCE [LARGE SCALE GENOMIC DNA]</scope>
</reference>
<dbReference type="NCBIfam" id="TIGR00150">
    <property type="entry name" value="T6A_YjeE"/>
    <property type="match status" value="1"/>
</dbReference>
<comment type="caution">
    <text evidence="11">The sequence shown here is derived from an EMBL/GenBank/DDBJ whole genome shotgun (WGS) entry which is preliminary data.</text>
</comment>
<keyword evidence="7" id="KW-0547">Nucleotide-binding</keyword>
<keyword evidence="6" id="KW-0479">Metal-binding</keyword>
<keyword evidence="5" id="KW-0819">tRNA processing</keyword>
<evidence type="ECO:0000256" key="8">
    <source>
        <dbReference type="ARBA" id="ARBA00022840"/>
    </source>
</evidence>
<evidence type="ECO:0000256" key="6">
    <source>
        <dbReference type="ARBA" id="ARBA00022723"/>
    </source>
</evidence>
<dbReference type="EMBL" id="MEVI01000003">
    <property type="protein sequence ID" value="OGC55131.1"/>
    <property type="molecule type" value="Genomic_DNA"/>
</dbReference>
<gene>
    <name evidence="11" type="ORF">A3A78_04095</name>
</gene>
<evidence type="ECO:0000256" key="9">
    <source>
        <dbReference type="ARBA" id="ARBA00022842"/>
    </source>
</evidence>
<evidence type="ECO:0000256" key="5">
    <source>
        <dbReference type="ARBA" id="ARBA00022694"/>
    </source>
</evidence>
<evidence type="ECO:0000256" key="3">
    <source>
        <dbReference type="ARBA" id="ARBA00019010"/>
    </source>
</evidence>
<dbReference type="PANTHER" id="PTHR33540:SF2">
    <property type="entry name" value="TRNA THREONYLCARBAMOYLADENOSINE BIOSYNTHESIS PROTEIN TSAE"/>
    <property type="match status" value="1"/>
</dbReference>
<dbReference type="GO" id="GO:0016740">
    <property type="term" value="F:transferase activity"/>
    <property type="evidence" value="ECO:0007669"/>
    <property type="project" value="UniProtKB-KW"/>
</dbReference>
<evidence type="ECO:0000313" key="11">
    <source>
        <dbReference type="EMBL" id="OGC55131.1"/>
    </source>
</evidence>
<evidence type="ECO:0000313" key="12">
    <source>
        <dbReference type="Proteomes" id="UP000176504"/>
    </source>
</evidence>
<evidence type="ECO:0000256" key="2">
    <source>
        <dbReference type="ARBA" id="ARBA00007599"/>
    </source>
</evidence>
<keyword evidence="9" id="KW-0460">Magnesium</keyword>
<name>A0A1F4VD35_UNCKA</name>
<dbReference type="GO" id="GO:0005737">
    <property type="term" value="C:cytoplasm"/>
    <property type="evidence" value="ECO:0007669"/>
    <property type="project" value="UniProtKB-SubCell"/>
</dbReference>
<keyword evidence="4" id="KW-0963">Cytoplasm</keyword>
<evidence type="ECO:0000256" key="4">
    <source>
        <dbReference type="ARBA" id="ARBA00022490"/>
    </source>
</evidence>
<keyword evidence="11" id="KW-0808">Transferase</keyword>
<dbReference type="GO" id="GO:0046872">
    <property type="term" value="F:metal ion binding"/>
    <property type="evidence" value="ECO:0007669"/>
    <property type="project" value="UniProtKB-KW"/>
</dbReference>
<keyword evidence="8" id="KW-0067">ATP-binding</keyword>
<accession>A0A1F4VD35</accession>
<dbReference type="GO" id="GO:0005524">
    <property type="term" value="F:ATP binding"/>
    <property type="evidence" value="ECO:0007669"/>
    <property type="project" value="UniProtKB-KW"/>
</dbReference>
<dbReference type="Proteomes" id="UP000176504">
    <property type="component" value="Unassembled WGS sequence"/>
</dbReference>
<sequence length="145" mass="16202">MEIISNSSSETEKLAFRIASSLKGGEVLTLYGDLGSGKTTFVKGLVKAFGIKASVISPTFVLMRHYKNVSKKERISVINHVDLYRITEASEILNLGVLDVIGSRDSVMVIEWPKLIESYLPRGFIKVEFEVMGKNKRRINVSDLH</sequence>
<organism evidence="11 12">
    <name type="scientific">candidate division WWE3 bacterium RIFCSPLOWO2_01_FULL_41_18</name>
    <dbReference type="NCBI Taxonomy" id="1802625"/>
    <lineage>
        <taxon>Bacteria</taxon>
        <taxon>Katanobacteria</taxon>
    </lineage>
</organism>
<comment type="subcellular location">
    <subcellularLocation>
        <location evidence="1">Cytoplasm</location>
    </subcellularLocation>
</comment>
<evidence type="ECO:0000256" key="1">
    <source>
        <dbReference type="ARBA" id="ARBA00004496"/>
    </source>
</evidence>
<evidence type="ECO:0000256" key="10">
    <source>
        <dbReference type="ARBA" id="ARBA00032441"/>
    </source>
</evidence>